<evidence type="ECO:0000256" key="11">
    <source>
        <dbReference type="SAM" id="MobiDB-lite"/>
    </source>
</evidence>
<dbReference type="GO" id="GO:0016579">
    <property type="term" value="P:protein deubiquitination"/>
    <property type="evidence" value="ECO:0007669"/>
    <property type="project" value="InterPro"/>
</dbReference>
<feature type="region of interest" description="Disordered" evidence="11">
    <location>
        <begin position="21"/>
        <end position="63"/>
    </location>
</feature>
<keyword evidence="7" id="KW-0862">Zinc</keyword>
<comment type="subcellular location">
    <subcellularLocation>
        <location evidence="1">Nucleus</location>
    </subcellularLocation>
</comment>
<feature type="domain" description="USP" evidence="12">
    <location>
        <begin position="203"/>
        <end position="530"/>
    </location>
</feature>
<dbReference type="InterPro" id="IPR033809">
    <property type="entry name" value="USP39"/>
</dbReference>
<evidence type="ECO:0000313" key="14">
    <source>
        <dbReference type="EMBL" id="KAH7252300.1"/>
    </source>
</evidence>
<dbReference type="AlphaFoldDB" id="A0A8K0WDQ6"/>
<dbReference type="GO" id="GO:0004843">
    <property type="term" value="F:cysteine-type deubiquitinase activity"/>
    <property type="evidence" value="ECO:0007669"/>
    <property type="project" value="InterPro"/>
</dbReference>
<comment type="caution">
    <text evidence="14">The sequence shown here is derived from an EMBL/GenBank/DDBJ whole genome shotgun (WGS) entry which is preliminary data.</text>
</comment>
<evidence type="ECO:0000256" key="1">
    <source>
        <dbReference type="ARBA" id="ARBA00004123"/>
    </source>
</evidence>
<accession>A0A8K0WDQ6</accession>
<dbReference type="PROSITE" id="PS50271">
    <property type="entry name" value="ZF_UBP"/>
    <property type="match status" value="1"/>
</dbReference>
<proteinExistence type="inferred from homology"/>
<dbReference type="PANTHER" id="PTHR21646">
    <property type="entry name" value="UBIQUITIN CARBOXYL-TERMINAL HYDROLASE"/>
    <property type="match status" value="1"/>
</dbReference>
<keyword evidence="9" id="KW-0539">Nucleus</keyword>
<evidence type="ECO:0000256" key="9">
    <source>
        <dbReference type="ARBA" id="ARBA00023242"/>
    </source>
</evidence>
<dbReference type="SUPFAM" id="SSF54001">
    <property type="entry name" value="Cysteine proteinases"/>
    <property type="match status" value="1"/>
</dbReference>
<keyword evidence="15" id="KW-1185">Reference proteome</keyword>
<evidence type="ECO:0000256" key="7">
    <source>
        <dbReference type="ARBA" id="ARBA00022833"/>
    </source>
</evidence>
<evidence type="ECO:0000256" key="6">
    <source>
        <dbReference type="ARBA" id="ARBA00022771"/>
    </source>
</evidence>
<comment type="similarity">
    <text evidence="2">Belongs to the peptidase C19 family.</text>
</comment>
<dbReference type="GO" id="GO:0000245">
    <property type="term" value="P:spliceosomal complex assembly"/>
    <property type="evidence" value="ECO:0007669"/>
    <property type="project" value="InterPro"/>
</dbReference>
<dbReference type="InterPro" id="IPR038765">
    <property type="entry name" value="Papain-like_cys_pep_sf"/>
</dbReference>
<dbReference type="CDD" id="cd02669">
    <property type="entry name" value="Peptidase_C19M"/>
    <property type="match status" value="1"/>
</dbReference>
<evidence type="ECO:0000259" key="13">
    <source>
        <dbReference type="PROSITE" id="PS50271"/>
    </source>
</evidence>
<keyword evidence="8" id="KW-0508">mRNA splicing</keyword>
<evidence type="ECO:0000256" key="8">
    <source>
        <dbReference type="ARBA" id="ARBA00023187"/>
    </source>
</evidence>
<dbReference type="OrthoDB" id="10263353at2759"/>
<dbReference type="Pfam" id="PF00443">
    <property type="entry name" value="UCH"/>
    <property type="match status" value="1"/>
</dbReference>
<dbReference type="Gene3D" id="3.90.70.10">
    <property type="entry name" value="Cysteine proteinases"/>
    <property type="match status" value="1"/>
</dbReference>
<dbReference type="EMBL" id="JAGPXF010000003">
    <property type="protein sequence ID" value="KAH7252300.1"/>
    <property type="molecule type" value="Genomic_DNA"/>
</dbReference>
<dbReference type="SMART" id="SM00290">
    <property type="entry name" value="ZnF_UBP"/>
    <property type="match status" value="1"/>
</dbReference>
<dbReference type="Pfam" id="PF02148">
    <property type="entry name" value="zf-UBP"/>
    <property type="match status" value="1"/>
</dbReference>
<feature type="compositionally biased region" description="Polar residues" evidence="11">
    <location>
        <begin position="34"/>
        <end position="51"/>
    </location>
</feature>
<dbReference type="PANTHER" id="PTHR21646:SF16">
    <property type="entry name" value="U4_U6.U5 TRI-SNRNP-ASSOCIATED PROTEIN 2"/>
    <property type="match status" value="1"/>
</dbReference>
<dbReference type="InterPro" id="IPR050185">
    <property type="entry name" value="Ub_carboxyl-term_hydrolase"/>
</dbReference>
<evidence type="ECO:0000256" key="10">
    <source>
        <dbReference type="PROSITE-ProRule" id="PRU00502"/>
    </source>
</evidence>
<organism evidence="14 15">
    <name type="scientific">Fusarium tricinctum</name>
    <dbReference type="NCBI Taxonomy" id="61284"/>
    <lineage>
        <taxon>Eukaryota</taxon>
        <taxon>Fungi</taxon>
        <taxon>Dikarya</taxon>
        <taxon>Ascomycota</taxon>
        <taxon>Pezizomycotina</taxon>
        <taxon>Sordariomycetes</taxon>
        <taxon>Hypocreomycetidae</taxon>
        <taxon>Hypocreales</taxon>
        <taxon>Nectriaceae</taxon>
        <taxon>Fusarium</taxon>
        <taxon>Fusarium tricinctum species complex</taxon>
    </lineage>
</organism>
<reference evidence="14" key="1">
    <citation type="journal article" date="2021" name="Nat. Commun.">
        <title>Genetic determinants of endophytism in the Arabidopsis root mycobiome.</title>
        <authorList>
            <person name="Mesny F."/>
            <person name="Miyauchi S."/>
            <person name="Thiergart T."/>
            <person name="Pickel B."/>
            <person name="Atanasova L."/>
            <person name="Karlsson M."/>
            <person name="Huettel B."/>
            <person name="Barry K.W."/>
            <person name="Haridas S."/>
            <person name="Chen C."/>
            <person name="Bauer D."/>
            <person name="Andreopoulos W."/>
            <person name="Pangilinan J."/>
            <person name="LaButti K."/>
            <person name="Riley R."/>
            <person name="Lipzen A."/>
            <person name="Clum A."/>
            <person name="Drula E."/>
            <person name="Henrissat B."/>
            <person name="Kohler A."/>
            <person name="Grigoriev I.V."/>
            <person name="Martin F.M."/>
            <person name="Hacquard S."/>
        </authorList>
    </citation>
    <scope>NUCLEOTIDE SEQUENCE</scope>
    <source>
        <strain evidence="14">MPI-SDFR-AT-0068</strain>
    </source>
</reference>
<feature type="compositionally biased region" description="Acidic residues" evidence="11">
    <location>
        <begin position="52"/>
        <end position="63"/>
    </location>
</feature>
<dbReference type="SUPFAM" id="SSF57850">
    <property type="entry name" value="RING/U-box"/>
    <property type="match status" value="1"/>
</dbReference>
<evidence type="ECO:0000256" key="2">
    <source>
        <dbReference type="ARBA" id="ARBA00009085"/>
    </source>
</evidence>
<dbReference type="Proteomes" id="UP000813427">
    <property type="component" value="Unassembled WGS sequence"/>
</dbReference>
<evidence type="ECO:0000256" key="4">
    <source>
        <dbReference type="ARBA" id="ARBA00022723"/>
    </source>
</evidence>
<keyword evidence="3" id="KW-0507">mRNA processing</keyword>
<evidence type="ECO:0000259" key="12">
    <source>
        <dbReference type="PROSITE" id="PS50235"/>
    </source>
</evidence>
<keyword evidence="6 10" id="KW-0863">Zinc-finger</keyword>
<keyword evidence="4" id="KW-0479">Metal-binding</keyword>
<dbReference type="GO" id="GO:0005681">
    <property type="term" value="C:spliceosomal complex"/>
    <property type="evidence" value="ECO:0007669"/>
    <property type="project" value="UniProtKB-KW"/>
</dbReference>
<name>A0A8K0WDQ6_9HYPO</name>
<dbReference type="InterPro" id="IPR001607">
    <property type="entry name" value="Znf_UBP"/>
</dbReference>
<keyword evidence="5" id="KW-0747">Spliceosome</keyword>
<feature type="domain" description="UBP-type" evidence="13">
    <location>
        <begin position="81"/>
        <end position="178"/>
    </location>
</feature>
<dbReference type="FunFam" id="3.30.40.10:FF:000068">
    <property type="entry name" value="U4/U6.U5 tri-snRNP-associated protein 2"/>
    <property type="match status" value="1"/>
</dbReference>
<sequence length="540" mass="61887">MAKRQASEALDDLIGVASPASKRSRLDDIDSPGETGTLNDFGDETNTNGNAQEDDDYDDDFDDLEPAVAAPIRQSAPTDGYDDLYLDTIDRNVLDFDFEKLCSVSLSNINVYACLVCGKYFQGRGPKSHAYFHSLDEDHHVYINLETQRVYVLPEGYEVKSRALDDIKYVSDPRYTKKEVIEMDRVRRTSYTLDGKEYIPGFVGMNNIKDNDYLNVVVQALAHVAPLRNFLLLEDFSNKTELVKRCSILVRKIWNPRAFKAHVSPHELLQEISLRSNKRFTLTAQSDPVDFLSWFLNNLHLGLGGSKTKPGSSMIQRTFQGKMKVESQAITARADATDRLRFEDADVKVDIVRFLLLTLDLPSAPLFQDELEKNIIPQVPLTSILTKYDGQKAQEHHAQRKRYRLMHPLPPYLAFHVKRFSQNKFVSERNPTIVTFDARSLDMSPYVEPNPKEWPPGEPIWYDLVANVIHEAVRVREDVVDSGEERKTWKVQLRNKATGEWVVCQDLYVDKVQSELLYLGEAYLQIWERRRETKAKGKTS</sequence>
<evidence type="ECO:0000256" key="3">
    <source>
        <dbReference type="ARBA" id="ARBA00022664"/>
    </source>
</evidence>
<gene>
    <name evidence="14" type="ORF">BKA59DRAFT_155652</name>
</gene>
<dbReference type="InterPro" id="IPR001394">
    <property type="entry name" value="Peptidase_C19_UCH"/>
</dbReference>
<dbReference type="PROSITE" id="PS50235">
    <property type="entry name" value="USP_3"/>
    <property type="match status" value="1"/>
</dbReference>
<dbReference type="InterPro" id="IPR028889">
    <property type="entry name" value="USP"/>
</dbReference>
<evidence type="ECO:0000256" key="5">
    <source>
        <dbReference type="ARBA" id="ARBA00022728"/>
    </source>
</evidence>
<evidence type="ECO:0000313" key="15">
    <source>
        <dbReference type="Proteomes" id="UP000813427"/>
    </source>
</evidence>
<protein>
    <recommendedName>
        <fullName evidence="16">SAD1-SnRNP assembly defective</fullName>
    </recommendedName>
</protein>
<dbReference type="InterPro" id="IPR013083">
    <property type="entry name" value="Znf_RING/FYVE/PHD"/>
</dbReference>
<evidence type="ECO:0008006" key="16">
    <source>
        <dbReference type="Google" id="ProtNLM"/>
    </source>
</evidence>
<dbReference type="Gene3D" id="3.30.40.10">
    <property type="entry name" value="Zinc/RING finger domain, C3HC4 (zinc finger)"/>
    <property type="match status" value="1"/>
</dbReference>
<dbReference type="GO" id="GO:0008270">
    <property type="term" value="F:zinc ion binding"/>
    <property type="evidence" value="ECO:0007669"/>
    <property type="project" value="UniProtKB-KW"/>
</dbReference>